<dbReference type="InterPro" id="IPR035996">
    <property type="entry name" value="4pyrrol_Methylase_sf"/>
</dbReference>
<evidence type="ECO:0000313" key="7">
    <source>
        <dbReference type="EMBL" id="RDU69243.1"/>
    </source>
</evidence>
<keyword evidence="3 7" id="KW-0489">Methyltransferase</keyword>
<dbReference type="GO" id="GO:0006364">
    <property type="term" value="P:rRNA processing"/>
    <property type="evidence" value="ECO:0007669"/>
    <property type="project" value="UniProtKB-KW"/>
</dbReference>
<keyword evidence="4 7" id="KW-0808">Transferase</keyword>
<proteinExistence type="predicted"/>
<evidence type="ECO:0000259" key="6">
    <source>
        <dbReference type="Pfam" id="PF00590"/>
    </source>
</evidence>
<dbReference type="EMBL" id="NXLU01000003">
    <property type="protein sequence ID" value="RDU69243.1"/>
    <property type="molecule type" value="Genomic_DNA"/>
</dbReference>
<evidence type="ECO:0000313" key="8">
    <source>
        <dbReference type="Proteomes" id="UP000257067"/>
    </source>
</evidence>
<dbReference type="NCBIfam" id="TIGR00096">
    <property type="entry name" value="16S rRNA (cytidine(1402)-2'-O)-methyltransferase"/>
    <property type="match status" value="1"/>
</dbReference>
<dbReference type="InterPro" id="IPR000878">
    <property type="entry name" value="4pyrrol_Mease"/>
</dbReference>
<dbReference type="Pfam" id="PF00590">
    <property type="entry name" value="TP_methylase"/>
    <property type="match status" value="1"/>
</dbReference>
<organism evidence="7 8">
    <name type="scientific">Helicobacter cholecystus</name>
    <dbReference type="NCBI Taxonomy" id="45498"/>
    <lineage>
        <taxon>Bacteria</taxon>
        <taxon>Pseudomonadati</taxon>
        <taxon>Campylobacterota</taxon>
        <taxon>Epsilonproteobacteria</taxon>
        <taxon>Campylobacterales</taxon>
        <taxon>Helicobacteraceae</taxon>
        <taxon>Helicobacter</taxon>
    </lineage>
</organism>
<gene>
    <name evidence="7" type="primary">rsmI</name>
    <name evidence="7" type="ORF">CQA62_03630</name>
</gene>
<comment type="caution">
    <text evidence="7">The sequence shown here is derived from an EMBL/GenBank/DDBJ whole genome shotgun (WGS) entry which is preliminary data.</text>
</comment>
<dbReference type="InterPro" id="IPR014777">
    <property type="entry name" value="4pyrrole_Mease_sub1"/>
</dbReference>
<feature type="domain" description="Tetrapyrrole methylase" evidence="6">
    <location>
        <begin position="8"/>
        <end position="217"/>
    </location>
</feature>
<keyword evidence="2" id="KW-0698">rRNA processing</keyword>
<dbReference type="Gene3D" id="3.30.950.10">
    <property type="entry name" value="Methyltransferase, Cobalt-precorrin-4 Transmethylase, Domain 2"/>
    <property type="match status" value="1"/>
</dbReference>
<dbReference type="PROSITE" id="PS01296">
    <property type="entry name" value="RSMI"/>
    <property type="match status" value="1"/>
</dbReference>
<dbReference type="PANTHER" id="PTHR46111">
    <property type="entry name" value="RIBOSOMAL RNA SMALL SUBUNIT METHYLTRANSFERASE I"/>
    <property type="match status" value="1"/>
</dbReference>
<dbReference type="InterPro" id="IPR018063">
    <property type="entry name" value="SAM_MeTrfase_RsmI_CS"/>
</dbReference>
<dbReference type="InterPro" id="IPR008189">
    <property type="entry name" value="rRNA_ssu_MeTfrase_I"/>
</dbReference>
<dbReference type="PIRSF" id="PIRSF005917">
    <property type="entry name" value="MTase_YraL"/>
    <property type="match status" value="1"/>
</dbReference>
<evidence type="ECO:0000256" key="5">
    <source>
        <dbReference type="ARBA" id="ARBA00022691"/>
    </source>
</evidence>
<dbReference type="Gene3D" id="3.40.1010.10">
    <property type="entry name" value="Cobalt-precorrin-4 Transmethylase, Domain 1"/>
    <property type="match status" value="1"/>
</dbReference>
<dbReference type="InterPro" id="IPR014776">
    <property type="entry name" value="4pyrrole_Mease_sub2"/>
</dbReference>
<keyword evidence="1" id="KW-0963">Cytoplasm</keyword>
<evidence type="ECO:0000256" key="2">
    <source>
        <dbReference type="ARBA" id="ARBA00022552"/>
    </source>
</evidence>
<evidence type="ECO:0000256" key="3">
    <source>
        <dbReference type="ARBA" id="ARBA00022603"/>
    </source>
</evidence>
<dbReference type="SUPFAM" id="SSF53790">
    <property type="entry name" value="Tetrapyrrole methylase"/>
    <property type="match status" value="1"/>
</dbReference>
<evidence type="ECO:0000256" key="4">
    <source>
        <dbReference type="ARBA" id="ARBA00022679"/>
    </source>
</evidence>
<evidence type="ECO:0000256" key="1">
    <source>
        <dbReference type="ARBA" id="ARBA00022490"/>
    </source>
</evidence>
<keyword evidence="8" id="KW-1185">Reference proteome</keyword>
<dbReference type="Proteomes" id="UP000257067">
    <property type="component" value="Unassembled WGS sequence"/>
</dbReference>
<reference evidence="7 8" key="1">
    <citation type="submission" date="2018-04" db="EMBL/GenBank/DDBJ databases">
        <title>Novel Campyloabacter and Helicobacter Species and Strains.</title>
        <authorList>
            <person name="Mannion A.J."/>
            <person name="Shen Z."/>
            <person name="Fox J.G."/>
        </authorList>
    </citation>
    <scope>NUCLEOTIDE SEQUENCE [LARGE SCALE GENOMIC DNA]</scope>
    <source>
        <strain evidence="7 8">ATCC 700242</strain>
    </source>
</reference>
<protein>
    <submittedName>
        <fullName evidence="7">16S rRNA (Cytidine(1402)-2'-O)-methyltransferase</fullName>
    </submittedName>
</protein>
<accession>A0A3D8IW38</accession>
<dbReference type="PANTHER" id="PTHR46111:SF1">
    <property type="entry name" value="RIBOSOMAL RNA SMALL SUBUNIT METHYLTRANSFERASE I"/>
    <property type="match status" value="1"/>
</dbReference>
<sequence length="284" mass="33017">MQYEIIVLYLLPTPLGNLADITLHTLNILDQTEVFLCEDTRVSKQLLSLLQQRQYIKDKERVFYSFHTHNQEDFLKKIQKDFFFQNVVFMSDAGMPCISDPGSVLINYAREHCIEFEVLLGGSAPSLAFAYSGFGDRGYVFDSFLPHKKEERKERLRYWHQVLGVQNGMPLVCFESPHRLLESLADLGEVDCSCKLFAIKEMTKKFQKSFLGNIKEVLEQMQGENLQGEWCLVIDFSKKDYQKTLTAQEVLELPIAPKLKSKILSKLTNIPIKEWYERLLKEEE</sequence>
<keyword evidence="5" id="KW-0949">S-adenosyl-L-methionine</keyword>
<name>A0A3D8IW38_9HELI</name>
<dbReference type="GO" id="GO:0008168">
    <property type="term" value="F:methyltransferase activity"/>
    <property type="evidence" value="ECO:0007669"/>
    <property type="project" value="UniProtKB-KW"/>
</dbReference>
<dbReference type="OrthoDB" id="9809084at2"/>
<dbReference type="AlphaFoldDB" id="A0A3D8IW38"/>
<dbReference type="GO" id="GO:0032259">
    <property type="term" value="P:methylation"/>
    <property type="evidence" value="ECO:0007669"/>
    <property type="project" value="UniProtKB-KW"/>
</dbReference>